<dbReference type="InterPro" id="IPR023168">
    <property type="entry name" value="GatB_Yqey_C_2"/>
</dbReference>
<dbReference type="InterPro" id="IPR003789">
    <property type="entry name" value="Asn/Gln_tRNA_amidoTrase-B-like"/>
</dbReference>
<dbReference type="PANTHER" id="PTHR11659">
    <property type="entry name" value="GLUTAMYL-TRNA GLN AMIDOTRANSFERASE SUBUNIT B MITOCHONDRIAL AND PROKARYOTIC PET112-RELATED"/>
    <property type="match status" value="1"/>
</dbReference>
<evidence type="ECO:0000256" key="11">
    <source>
        <dbReference type="HAMAP-Rule" id="MF_00121"/>
    </source>
</evidence>
<dbReference type="Proteomes" id="UP000244338">
    <property type="component" value="Unassembled WGS sequence"/>
</dbReference>
<keyword evidence="7 11" id="KW-0648">Protein biosynthesis</keyword>
<keyword evidence="5 11" id="KW-0547">Nucleotide-binding</keyword>
<dbReference type="SUPFAM" id="SSF55931">
    <property type="entry name" value="Glutamine synthetase/guanido kinase"/>
    <property type="match status" value="1"/>
</dbReference>
<dbReference type="FunFam" id="1.10.150.380:FF:000001">
    <property type="entry name" value="Aspartyl/glutamyl-tRNA(Asn/Gln) amidotransferase subunit B"/>
    <property type="match status" value="1"/>
</dbReference>
<dbReference type="GO" id="GO:0016740">
    <property type="term" value="F:transferase activity"/>
    <property type="evidence" value="ECO:0007669"/>
    <property type="project" value="UniProtKB-KW"/>
</dbReference>
<evidence type="ECO:0000259" key="12">
    <source>
        <dbReference type="SMART" id="SM00845"/>
    </source>
</evidence>
<comment type="similarity">
    <text evidence="1 11">Belongs to the GatB/GatE family. GatB subfamily.</text>
</comment>
<dbReference type="InterPro" id="IPR014746">
    <property type="entry name" value="Gln_synth/guanido_kin_cat_dom"/>
</dbReference>
<dbReference type="InterPro" id="IPR017958">
    <property type="entry name" value="Gln-tRNA_amidoTrfase_suB_CS"/>
</dbReference>
<evidence type="ECO:0000256" key="10">
    <source>
        <dbReference type="ARBA" id="ARBA00047913"/>
    </source>
</evidence>
<proteinExistence type="inferred from homology"/>
<reference evidence="14" key="1">
    <citation type="journal article" date="2018" name="Sci. Rep.">
        <title>Lignite coal burning seam in the remote Altai Mountains harbors a hydrogen-driven thermophilic microbial community.</title>
        <authorList>
            <person name="Kadnikov V.V."/>
            <person name="Mardanov A.V."/>
            <person name="Ivasenko D.A."/>
            <person name="Antsiferov D.V."/>
            <person name="Beletsky A.V."/>
            <person name="Karnachuk O.V."/>
            <person name="Ravin N.V."/>
        </authorList>
    </citation>
    <scope>NUCLEOTIDE SEQUENCE [LARGE SCALE GENOMIC DNA]</scope>
</reference>
<dbReference type="InterPro" id="IPR006075">
    <property type="entry name" value="Asn/Gln-tRNA_Trfase_suB/E_cat"/>
</dbReference>
<evidence type="ECO:0000256" key="1">
    <source>
        <dbReference type="ARBA" id="ARBA00005306"/>
    </source>
</evidence>
<sequence length="483" mass="53724">MSHVTESAEKTYETVVGLEVHVELATKTKLFCRCSTTFGDEPNANTCPICLAHPGTLPQLNEEAVAYAIKAALALGCEISERTKFDRKSYFYPDLPKAYQLSQYDQPLGQNGKIEIEVDGVKKTVRIERVHLEEDAGKLLHTVGGTLVDLNRGGVPLIEIVSAPDLRSGKEARAYLEKLKAILSYTGVSDVRMEEGSLRCDANVSVRPVGETRFGTKTEIKNMNTFSGVEKAIEYEAARQVEVLKQGGWVRQETRRFDDARRVTIAMRSKERAQDYRYFPDPDLVPFTVSRAWVEEIKSSIPELPDERRARYMAQYGLSAYDAGVLTLERTLADFYESAVQAGGDPKAIANWLMVEVLGHLNKENKAITETPMRPEHLSELVKLIEEGVISGKIGKSVLPEMLESGEAPRTIIERKGLIQIQDTSALEPIIAKVIENNPQSVADYRAGKDRALGFLVGQVMKETKGKANPQRVNELLLKALRS</sequence>
<comment type="subunit">
    <text evidence="2 11">Heterotrimer of A, B and C subunits.</text>
</comment>
<dbReference type="PROSITE" id="PS01234">
    <property type="entry name" value="GATB"/>
    <property type="match status" value="1"/>
</dbReference>
<accession>A0A2R6Y482</accession>
<protein>
    <recommendedName>
        <fullName evidence="3 11">Aspartyl/glutamyl-tRNA(Asn/Gln) amidotransferase subunit B</fullName>
        <shortName evidence="11">Asp/Glu-ADT subunit B</shortName>
        <ecNumber evidence="11">6.3.5.-</ecNumber>
    </recommendedName>
</protein>
<evidence type="ECO:0000256" key="2">
    <source>
        <dbReference type="ARBA" id="ARBA00011123"/>
    </source>
</evidence>
<evidence type="ECO:0000256" key="4">
    <source>
        <dbReference type="ARBA" id="ARBA00022598"/>
    </source>
</evidence>
<dbReference type="InterPro" id="IPR017959">
    <property type="entry name" value="Asn/Gln-tRNA_amidoTrfase_suB/E"/>
</dbReference>
<dbReference type="NCBIfam" id="NF004014">
    <property type="entry name" value="PRK05477.1-4"/>
    <property type="match status" value="1"/>
</dbReference>
<dbReference type="EC" id="6.3.5.-" evidence="11"/>
<organism evidence="13 14">
    <name type="scientific">Candidatus Carbonibacillus altaicus</name>
    <dbReference type="NCBI Taxonomy" id="2163959"/>
    <lineage>
        <taxon>Bacteria</taxon>
        <taxon>Bacillati</taxon>
        <taxon>Bacillota</taxon>
        <taxon>Bacilli</taxon>
        <taxon>Bacillales</taxon>
        <taxon>Candidatus Carbonibacillus</taxon>
    </lineage>
</organism>
<dbReference type="EMBL" id="PEBX01000006">
    <property type="protein sequence ID" value="PTQ57484.1"/>
    <property type="molecule type" value="Genomic_DNA"/>
</dbReference>
<dbReference type="InterPro" id="IPR018027">
    <property type="entry name" value="Asn/Gln_amidotransferase"/>
</dbReference>
<dbReference type="Gene3D" id="1.10.10.410">
    <property type="match status" value="1"/>
</dbReference>
<dbReference type="NCBIfam" id="NF004012">
    <property type="entry name" value="PRK05477.1-2"/>
    <property type="match status" value="1"/>
</dbReference>
<dbReference type="HAMAP" id="MF_00121">
    <property type="entry name" value="GatB"/>
    <property type="match status" value="1"/>
</dbReference>
<comment type="catalytic activity">
    <reaction evidence="10 11">
        <text>L-glutamyl-tRNA(Gln) + L-glutamine + ATP + H2O = L-glutaminyl-tRNA(Gln) + L-glutamate + ADP + phosphate + H(+)</text>
        <dbReference type="Rhea" id="RHEA:17521"/>
        <dbReference type="Rhea" id="RHEA-COMP:9681"/>
        <dbReference type="Rhea" id="RHEA-COMP:9684"/>
        <dbReference type="ChEBI" id="CHEBI:15377"/>
        <dbReference type="ChEBI" id="CHEBI:15378"/>
        <dbReference type="ChEBI" id="CHEBI:29985"/>
        <dbReference type="ChEBI" id="CHEBI:30616"/>
        <dbReference type="ChEBI" id="CHEBI:43474"/>
        <dbReference type="ChEBI" id="CHEBI:58359"/>
        <dbReference type="ChEBI" id="CHEBI:78520"/>
        <dbReference type="ChEBI" id="CHEBI:78521"/>
        <dbReference type="ChEBI" id="CHEBI:456216"/>
    </reaction>
</comment>
<dbReference type="FunFam" id="1.10.10.410:FF:000001">
    <property type="entry name" value="Aspartyl/glutamyl-tRNA(Asn/Gln) amidotransferase subunit B"/>
    <property type="match status" value="1"/>
</dbReference>
<dbReference type="AlphaFoldDB" id="A0A2R6Y482"/>
<dbReference type="NCBIfam" id="TIGR00133">
    <property type="entry name" value="gatB"/>
    <property type="match status" value="1"/>
</dbReference>
<dbReference type="Pfam" id="PF02637">
    <property type="entry name" value="GatB_Yqey"/>
    <property type="match status" value="1"/>
</dbReference>
<evidence type="ECO:0000256" key="9">
    <source>
        <dbReference type="ARBA" id="ARBA00047380"/>
    </source>
</evidence>
<keyword evidence="13" id="KW-0808">Transferase</keyword>
<comment type="caution">
    <text evidence="13">The sequence shown here is derived from an EMBL/GenBank/DDBJ whole genome shotgun (WGS) entry which is preliminary data.</text>
</comment>
<dbReference type="GO" id="GO:0050566">
    <property type="term" value="F:asparaginyl-tRNA synthase (glutamine-hydrolyzing) activity"/>
    <property type="evidence" value="ECO:0007669"/>
    <property type="project" value="RHEA"/>
</dbReference>
<dbReference type="GO" id="GO:0005524">
    <property type="term" value="F:ATP binding"/>
    <property type="evidence" value="ECO:0007669"/>
    <property type="project" value="UniProtKB-KW"/>
</dbReference>
<evidence type="ECO:0000256" key="5">
    <source>
        <dbReference type="ARBA" id="ARBA00022741"/>
    </source>
</evidence>
<keyword evidence="6 11" id="KW-0067">ATP-binding</keyword>
<name>A0A2R6Y482_9BACL</name>
<comment type="catalytic activity">
    <reaction evidence="9 11">
        <text>L-aspartyl-tRNA(Asn) + L-glutamine + ATP + H2O = L-asparaginyl-tRNA(Asn) + L-glutamate + ADP + phosphate + 2 H(+)</text>
        <dbReference type="Rhea" id="RHEA:14513"/>
        <dbReference type="Rhea" id="RHEA-COMP:9674"/>
        <dbReference type="Rhea" id="RHEA-COMP:9677"/>
        <dbReference type="ChEBI" id="CHEBI:15377"/>
        <dbReference type="ChEBI" id="CHEBI:15378"/>
        <dbReference type="ChEBI" id="CHEBI:29985"/>
        <dbReference type="ChEBI" id="CHEBI:30616"/>
        <dbReference type="ChEBI" id="CHEBI:43474"/>
        <dbReference type="ChEBI" id="CHEBI:58359"/>
        <dbReference type="ChEBI" id="CHEBI:78515"/>
        <dbReference type="ChEBI" id="CHEBI:78516"/>
        <dbReference type="ChEBI" id="CHEBI:456216"/>
    </reaction>
</comment>
<dbReference type="Gene3D" id="1.10.150.380">
    <property type="entry name" value="GatB domain, N-terminal subdomain"/>
    <property type="match status" value="1"/>
</dbReference>
<dbReference type="SUPFAM" id="SSF89095">
    <property type="entry name" value="GatB/YqeY motif"/>
    <property type="match status" value="1"/>
</dbReference>
<evidence type="ECO:0000313" key="13">
    <source>
        <dbReference type="EMBL" id="PTQ57484.1"/>
    </source>
</evidence>
<gene>
    <name evidence="11" type="primary">gatB</name>
    <name evidence="13" type="ORF">BSOLF_1362</name>
</gene>
<dbReference type="NCBIfam" id="NF004015">
    <property type="entry name" value="PRK05477.1-5"/>
    <property type="match status" value="1"/>
</dbReference>
<evidence type="ECO:0000313" key="14">
    <source>
        <dbReference type="Proteomes" id="UP000244338"/>
    </source>
</evidence>
<dbReference type="GO" id="GO:0050567">
    <property type="term" value="F:glutaminyl-tRNA synthase (glutamine-hydrolyzing) activity"/>
    <property type="evidence" value="ECO:0007669"/>
    <property type="project" value="UniProtKB-UniRule"/>
</dbReference>
<dbReference type="PANTHER" id="PTHR11659:SF0">
    <property type="entry name" value="GLUTAMYL-TRNA(GLN) AMIDOTRANSFERASE SUBUNIT B, MITOCHONDRIAL"/>
    <property type="match status" value="1"/>
</dbReference>
<dbReference type="InterPro" id="IPR004413">
    <property type="entry name" value="GatB"/>
</dbReference>
<evidence type="ECO:0000256" key="8">
    <source>
        <dbReference type="ARBA" id="ARBA00024799"/>
    </source>
</evidence>
<dbReference type="Pfam" id="PF02934">
    <property type="entry name" value="GatB_N"/>
    <property type="match status" value="1"/>
</dbReference>
<dbReference type="SMART" id="SM00845">
    <property type="entry name" value="GatB_Yqey"/>
    <property type="match status" value="1"/>
</dbReference>
<evidence type="ECO:0000256" key="7">
    <source>
        <dbReference type="ARBA" id="ARBA00022917"/>
    </source>
</evidence>
<evidence type="ECO:0000256" key="6">
    <source>
        <dbReference type="ARBA" id="ARBA00022840"/>
    </source>
</evidence>
<comment type="function">
    <text evidence="8 11">Allows the formation of correctly charged Asn-tRNA(Asn) or Gln-tRNA(Gln) through the transamidation of misacylated Asp-tRNA(Asn) or Glu-tRNA(Gln) in organisms which lack either or both of asparaginyl-tRNA or glutaminyl-tRNA synthetases. The reaction takes place in the presence of glutamine and ATP through an activated phospho-Asp-tRNA(Asn) or phospho-Glu-tRNA(Gln).</text>
</comment>
<dbReference type="InterPro" id="IPR042114">
    <property type="entry name" value="GatB_C_1"/>
</dbReference>
<dbReference type="GO" id="GO:0006412">
    <property type="term" value="P:translation"/>
    <property type="evidence" value="ECO:0007669"/>
    <property type="project" value="UniProtKB-UniRule"/>
</dbReference>
<keyword evidence="4 11" id="KW-0436">Ligase</keyword>
<dbReference type="GO" id="GO:0070681">
    <property type="term" value="P:glutaminyl-tRNAGln biosynthesis via transamidation"/>
    <property type="evidence" value="ECO:0007669"/>
    <property type="project" value="TreeGrafter"/>
</dbReference>
<evidence type="ECO:0000256" key="3">
    <source>
        <dbReference type="ARBA" id="ARBA00016923"/>
    </source>
</evidence>
<feature type="domain" description="Asn/Gln amidotransferase" evidence="12">
    <location>
        <begin position="334"/>
        <end position="481"/>
    </location>
</feature>